<accession>A0A0R2JUC9</accession>
<evidence type="ECO:0000313" key="1">
    <source>
        <dbReference type="EMBL" id="KRN80722.1"/>
    </source>
</evidence>
<gene>
    <name evidence="1" type="ORF">IV52_GL000786</name>
</gene>
<dbReference type="STRING" id="53444.AYR59_00355"/>
<evidence type="ECO:0000313" key="2">
    <source>
        <dbReference type="Proteomes" id="UP000051565"/>
    </source>
</evidence>
<sequence>MALKLNHKITGLRRQEMDKKKRGQKISVVIDTQITQEQQSEKHHFAETGQLINIKENWYIRFVEHSETGEVPVTFRVDDSHEVRLTRKAESQLNLLFKQDEKTDNYYVTPYGTMNITVFASKVDAMIDVKNTSGQIEVSYQIITDGETVGNYQIKLHFNA</sequence>
<organism evidence="1 2">
    <name type="scientific">Fructilactobacillus lindneri DSM 20690 = JCM 11027</name>
    <dbReference type="NCBI Taxonomy" id="1122148"/>
    <lineage>
        <taxon>Bacteria</taxon>
        <taxon>Bacillati</taxon>
        <taxon>Bacillota</taxon>
        <taxon>Bacilli</taxon>
        <taxon>Lactobacillales</taxon>
        <taxon>Lactobacillaceae</taxon>
        <taxon>Fructilactobacillus</taxon>
    </lineage>
</organism>
<dbReference type="Pfam" id="PF09148">
    <property type="entry name" value="DUF1934"/>
    <property type="match status" value="1"/>
</dbReference>
<keyword evidence="2" id="KW-1185">Reference proteome</keyword>
<dbReference type="InterPro" id="IPR012674">
    <property type="entry name" value="Calycin"/>
</dbReference>
<dbReference type="Gene3D" id="2.40.128.20">
    <property type="match status" value="1"/>
</dbReference>
<dbReference type="InterPro" id="IPR015231">
    <property type="entry name" value="DUF1934"/>
</dbReference>
<dbReference type="Proteomes" id="UP000051565">
    <property type="component" value="Unassembled WGS sequence"/>
</dbReference>
<evidence type="ECO:0008006" key="3">
    <source>
        <dbReference type="Google" id="ProtNLM"/>
    </source>
</evidence>
<comment type="caution">
    <text evidence="1">The sequence shown here is derived from an EMBL/GenBank/DDBJ whole genome shotgun (WGS) entry which is preliminary data.</text>
</comment>
<name>A0A0R2JUC9_9LACO</name>
<dbReference type="EMBL" id="JQBT01000003">
    <property type="protein sequence ID" value="KRN80722.1"/>
    <property type="molecule type" value="Genomic_DNA"/>
</dbReference>
<dbReference type="AlphaFoldDB" id="A0A0R2JUC9"/>
<dbReference type="PATRIC" id="fig|1122148.6.peg.809"/>
<dbReference type="SUPFAM" id="SSF50814">
    <property type="entry name" value="Lipocalins"/>
    <property type="match status" value="1"/>
</dbReference>
<reference evidence="1 2" key="1">
    <citation type="journal article" date="2015" name="Genome Announc.">
        <title>Expanding the biotechnology potential of lactobacilli through comparative genomics of 213 strains and associated genera.</title>
        <authorList>
            <person name="Sun Z."/>
            <person name="Harris H.M."/>
            <person name="McCann A."/>
            <person name="Guo C."/>
            <person name="Argimon S."/>
            <person name="Zhang W."/>
            <person name="Yang X."/>
            <person name="Jeffery I.B."/>
            <person name="Cooney J.C."/>
            <person name="Kagawa T.F."/>
            <person name="Liu W."/>
            <person name="Song Y."/>
            <person name="Salvetti E."/>
            <person name="Wrobel A."/>
            <person name="Rasinkangas P."/>
            <person name="Parkhill J."/>
            <person name="Rea M.C."/>
            <person name="O'Sullivan O."/>
            <person name="Ritari J."/>
            <person name="Douillard F.P."/>
            <person name="Paul Ross R."/>
            <person name="Yang R."/>
            <person name="Briner A.E."/>
            <person name="Felis G.E."/>
            <person name="de Vos W.M."/>
            <person name="Barrangou R."/>
            <person name="Klaenhammer T.R."/>
            <person name="Caufield P.W."/>
            <person name="Cui Y."/>
            <person name="Zhang H."/>
            <person name="O'Toole P.W."/>
        </authorList>
    </citation>
    <scope>NUCLEOTIDE SEQUENCE [LARGE SCALE GENOMIC DNA]</scope>
    <source>
        <strain evidence="1 2">DSM 20690</strain>
    </source>
</reference>
<proteinExistence type="predicted"/>
<protein>
    <recommendedName>
        <fullName evidence="3">DUF1934 domain-containing protein</fullName>
    </recommendedName>
</protein>